<dbReference type="GeneID" id="54485405"/>
<dbReference type="GO" id="GO:0071013">
    <property type="term" value="C:catalytic step 2 spliceosome"/>
    <property type="evidence" value="ECO:0007669"/>
    <property type="project" value="TreeGrafter"/>
</dbReference>
<proteinExistence type="inferred from homology"/>
<feature type="domain" description="PPIase cyclophilin-type" evidence="6">
    <location>
        <begin position="22"/>
        <end position="168"/>
    </location>
</feature>
<evidence type="ECO:0000313" key="8">
    <source>
        <dbReference type="Proteomes" id="UP000799437"/>
    </source>
</evidence>
<dbReference type="Pfam" id="PF00160">
    <property type="entry name" value="Pro_isomerase"/>
    <property type="match status" value="1"/>
</dbReference>
<accession>A0A6A6W033</accession>
<dbReference type="PROSITE" id="PS50072">
    <property type="entry name" value="CSA_PPIASE_2"/>
    <property type="match status" value="1"/>
</dbReference>
<feature type="region of interest" description="Disordered" evidence="5">
    <location>
        <begin position="476"/>
        <end position="511"/>
    </location>
</feature>
<dbReference type="PANTHER" id="PTHR45625">
    <property type="entry name" value="PEPTIDYL-PROLYL CIS-TRANS ISOMERASE-RELATED"/>
    <property type="match status" value="1"/>
</dbReference>
<gene>
    <name evidence="7" type="ORF">EJ05DRAFT_477966</name>
</gene>
<dbReference type="InterPro" id="IPR029000">
    <property type="entry name" value="Cyclophilin-like_dom_sf"/>
</dbReference>
<evidence type="ECO:0000313" key="7">
    <source>
        <dbReference type="EMBL" id="KAF2755903.1"/>
    </source>
</evidence>
<dbReference type="PANTHER" id="PTHR45625:SF6">
    <property type="entry name" value="SPLICEOSOME-ASSOCIATED PROTEIN CWC27 HOMOLOG"/>
    <property type="match status" value="1"/>
</dbReference>
<name>A0A6A6W033_9PEZI</name>
<evidence type="ECO:0000256" key="1">
    <source>
        <dbReference type="ARBA" id="ARBA00000971"/>
    </source>
</evidence>
<feature type="compositionally biased region" description="Polar residues" evidence="5">
    <location>
        <begin position="396"/>
        <end position="407"/>
    </location>
</feature>
<dbReference type="GO" id="GO:0003755">
    <property type="term" value="F:peptidyl-prolyl cis-trans isomerase activity"/>
    <property type="evidence" value="ECO:0007669"/>
    <property type="project" value="UniProtKB-EC"/>
</dbReference>
<dbReference type="AlphaFoldDB" id="A0A6A6W033"/>
<comment type="catalytic activity">
    <reaction evidence="1">
        <text>[protein]-peptidylproline (omega=180) = [protein]-peptidylproline (omega=0)</text>
        <dbReference type="Rhea" id="RHEA:16237"/>
        <dbReference type="Rhea" id="RHEA-COMP:10747"/>
        <dbReference type="Rhea" id="RHEA-COMP:10748"/>
        <dbReference type="ChEBI" id="CHEBI:83833"/>
        <dbReference type="ChEBI" id="CHEBI:83834"/>
        <dbReference type="EC" id="5.2.1.8"/>
    </reaction>
</comment>
<dbReference type="PROSITE" id="PS00170">
    <property type="entry name" value="CSA_PPIASE_1"/>
    <property type="match status" value="1"/>
</dbReference>
<dbReference type="RefSeq" id="XP_033598354.1">
    <property type="nucleotide sequence ID" value="XM_033744351.1"/>
</dbReference>
<evidence type="ECO:0000259" key="6">
    <source>
        <dbReference type="PROSITE" id="PS50072"/>
    </source>
</evidence>
<evidence type="ECO:0000256" key="5">
    <source>
        <dbReference type="SAM" id="MobiDB-lite"/>
    </source>
</evidence>
<dbReference type="InterPro" id="IPR044666">
    <property type="entry name" value="Cyclophilin_A-like"/>
</dbReference>
<protein>
    <submittedName>
        <fullName evidence="7">Cyclophilin-like protein</fullName>
    </submittedName>
</protein>
<dbReference type="EMBL" id="ML996576">
    <property type="protein sequence ID" value="KAF2755903.1"/>
    <property type="molecule type" value="Genomic_DNA"/>
</dbReference>
<organism evidence="7 8">
    <name type="scientific">Pseudovirgaria hyperparasitica</name>
    <dbReference type="NCBI Taxonomy" id="470096"/>
    <lineage>
        <taxon>Eukaryota</taxon>
        <taxon>Fungi</taxon>
        <taxon>Dikarya</taxon>
        <taxon>Ascomycota</taxon>
        <taxon>Pezizomycotina</taxon>
        <taxon>Dothideomycetes</taxon>
        <taxon>Dothideomycetes incertae sedis</taxon>
        <taxon>Acrospermales</taxon>
        <taxon>Acrospermaceae</taxon>
        <taxon>Pseudovirgaria</taxon>
    </lineage>
</organism>
<feature type="compositionally biased region" description="Low complexity" evidence="5">
    <location>
        <begin position="284"/>
        <end position="298"/>
    </location>
</feature>
<dbReference type="Gene3D" id="2.40.100.10">
    <property type="entry name" value="Cyclophilin-like"/>
    <property type="match status" value="1"/>
</dbReference>
<dbReference type="PRINTS" id="PR00153">
    <property type="entry name" value="CSAPPISMRASE"/>
</dbReference>
<dbReference type="Proteomes" id="UP000799437">
    <property type="component" value="Unassembled WGS sequence"/>
</dbReference>
<dbReference type="GO" id="GO:0006457">
    <property type="term" value="P:protein folding"/>
    <property type="evidence" value="ECO:0007669"/>
    <property type="project" value="InterPro"/>
</dbReference>
<feature type="compositionally biased region" description="Basic and acidic residues" evidence="5">
    <location>
        <begin position="476"/>
        <end position="503"/>
    </location>
</feature>
<reference evidence="7" key="1">
    <citation type="journal article" date="2020" name="Stud. Mycol.">
        <title>101 Dothideomycetes genomes: a test case for predicting lifestyles and emergence of pathogens.</title>
        <authorList>
            <person name="Haridas S."/>
            <person name="Albert R."/>
            <person name="Binder M."/>
            <person name="Bloem J."/>
            <person name="Labutti K."/>
            <person name="Salamov A."/>
            <person name="Andreopoulos B."/>
            <person name="Baker S."/>
            <person name="Barry K."/>
            <person name="Bills G."/>
            <person name="Bluhm B."/>
            <person name="Cannon C."/>
            <person name="Castanera R."/>
            <person name="Culley D."/>
            <person name="Daum C."/>
            <person name="Ezra D."/>
            <person name="Gonzalez J."/>
            <person name="Henrissat B."/>
            <person name="Kuo A."/>
            <person name="Liang C."/>
            <person name="Lipzen A."/>
            <person name="Lutzoni F."/>
            <person name="Magnuson J."/>
            <person name="Mondo S."/>
            <person name="Nolan M."/>
            <person name="Ohm R."/>
            <person name="Pangilinan J."/>
            <person name="Park H.-J."/>
            <person name="Ramirez L."/>
            <person name="Alfaro M."/>
            <person name="Sun H."/>
            <person name="Tritt A."/>
            <person name="Yoshinaga Y."/>
            <person name="Zwiers L.-H."/>
            <person name="Turgeon B."/>
            <person name="Goodwin S."/>
            <person name="Spatafora J."/>
            <person name="Crous P."/>
            <person name="Grigoriev I."/>
        </authorList>
    </citation>
    <scope>NUCLEOTIDE SEQUENCE</scope>
    <source>
        <strain evidence="7">CBS 121739</strain>
    </source>
</reference>
<comment type="subcellular location">
    <subcellularLocation>
        <location evidence="2">Nucleus</location>
    </subcellularLocation>
</comment>
<keyword evidence="8" id="KW-1185">Reference proteome</keyword>
<feature type="region of interest" description="Disordered" evidence="5">
    <location>
        <begin position="188"/>
        <end position="342"/>
    </location>
</feature>
<evidence type="ECO:0000256" key="3">
    <source>
        <dbReference type="ARBA" id="ARBA00023242"/>
    </source>
</evidence>
<dbReference type="InterPro" id="IPR020892">
    <property type="entry name" value="Cyclophilin-type_PPIase_CS"/>
</dbReference>
<feature type="region of interest" description="Disordered" evidence="5">
    <location>
        <begin position="377"/>
        <end position="411"/>
    </location>
</feature>
<sequence>MASTYNVEPQPTAKVLLQTTTGDIELELFAKQIPKASRNFLQHCLDGYYDGTIFHRLVPNFVIQGGDPTGTGQGGESSFDGEPFEDEFHSRLKFNRRGLLGMANTGKDDNGSQFFITLAPTPELQKTNTMFGRVVGDTIYNVMKMGDADLVADSDRPLYPQKITGTEILLNPFSDMVKRVRVAQRTIEEKKEKKKPKRKAGKALLSFTGDEGEEDVAVPVPKKPKFNPKLVSGGGETPEKWNNTSIPKAPDVPKPAKTHEKPKTNSKAPLRSPTPPPDRARAVTQSTQPQSISSSRSPTPEPTRKSALERTNEQIAALKQSMKRNTNVVLGEPRKKSALEEFIPVTATRGRKRRQGGAAVEEKGALAILAAFKSKLDATPASAPSSVTADPEREPQQNGSANNNGNTADDDEAHLCDLHFIANCQSCSSWDKEDAKDDAEDDDANWMGHALTFDKDRLGKDLEWKRKNEEELVVIDPREKARELKEGKRGRDDRGNRGREKGSHRGGRDRR</sequence>
<evidence type="ECO:0000256" key="2">
    <source>
        <dbReference type="ARBA" id="ARBA00004123"/>
    </source>
</evidence>
<feature type="compositionally biased region" description="Basic residues" evidence="5">
    <location>
        <begin position="192"/>
        <end position="201"/>
    </location>
</feature>
<dbReference type="InterPro" id="IPR002130">
    <property type="entry name" value="Cyclophilin-type_PPIase_dom"/>
</dbReference>
<dbReference type="CDD" id="cd01925">
    <property type="entry name" value="cyclophilin_CeCYP16-like"/>
    <property type="match status" value="1"/>
</dbReference>
<evidence type="ECO:0000256" key="4">
    <source>
        <dbReference type="ARBA" id="ARBA00038509"/>
    </source>
</evidence>
<keyword evidence="3" id="KW-0539">Nucleus</keyword>
<feature type="compositionally biased region" description="Low complexity" evidence="5">
    <location>
        <begin position="377"/>
        <end position="389"/>
    </location>
</feature>
<dbReference type="SUPFAM" id="SSF50891">
    <property type="entry name" value="Cyclophilin-like"/>
    <property type="match status" value="1"/>
</dbReference>
<comment type="similarity">
    <text evidence="4">Belongs to the cyclophilin-type PPIase family. CWC27 subfamily.</text>
</comment>
<feature type="compositionally biased region" description="Basic and acidic residues" evidence="5">
    <location>
        <begin position="302"/>
        <end position="312"/>
    </location>
</feature>
<dbReference type="OrthoDB" id="442970at2759"/>